<dbReference type="OrthoDB" id="609103at2759"/>
<protein>
    <submittedName>
        <fullName evidence="2">Mo25 family protein</fullName>
    </submittedName>
</protein>
<evidence type="ECO:0000313" key="3">
    <source>
        <dbReference type="EMBL" id="KAH0576925.1"/>
    </source>
</evidence>
<name>V6LL18_9EUKA</name>
<dbReference type="InterPro" id="IPR013878">
    <property type="entry name" value="Mo25"/>
</dbReference>
<dbReference type="EMBL" id="AUWU02000001">
    <property type="protein sequence ID" value="KAH0576925.1"/>
    <property type="molecule type" value="Genomic_DNA"/>
</dbReference>
<dbReference type="Pfam" id="PF08569">
    <property type="entry name" value="Mo25"/>
    <property type="match status" value="1"/>
</dbReference>
<dbReference type="VEuPathDB" id="GiardiaDB:SS50377_20271"/>
<evidence type="ECO:0000313" key="4">
    <source>
        <dbReference type="Proteomes" id="UP000018208"/>
    </source>
</evidence>
<dbReference type="GO" id="GO:0035556">
    <property type="term" value="P:intracellular signal transduction"/>
    <property type="evidence" value="ECO:0007669"/>
    <property type="project" value="TreeGrafter"/>
</dbReference>
<dbReference type="Gene3D" id="1.25.10.10">
    <property type="entry name" value="Leucine-rich Repeat Variant"/>
    <property type="match status" value="1"/>
</dbReference>
<dbReference type="SUPFAM" id="SSF48371">
    <property type="entry name" value="ARM repeat"/>
    <property type="match status" value="1"/>
</dbReference>
<organism evidence="2">
    <name type="scientific">Spironucleus salmonicida</name>
    <dbReference type="NCBI Taxonomy" id="348837"/>
    <lineage>
        <taxon>Eukaryota</taxon>
        <taxon>Metamonada</taxon>
        <taxon>Diplomonadida</taxon>
        <taxon>Hexamitidae</taxon>
        <taxon>Hexamitinae</taxon>
        <taxon>Spironucleus</taxon>
    </lineage>
</organism>
<dbReference type="InterPro" id="IPR011989">
    <property type="entry name" value="ARM-like"/>
</dbReference>
<accession>V6LL18</accession>
<gene>
    <name evidence="2" type="ORF">SS50377_14902</name>
    <name evidence="3" type="ORF">SS50377_20271</name>
</gene>
<proteinExistence type="inferred from homology"/>
<dbReference type="Proteomes" id="UP000018208">
    <property type="component" value="Unassembled WGS sequence"/>
</dbReference>
<evidence type="ECO:0000256" key="1">
    <source>
        <dbReference type="ARBA" id="ARBA00011012"/>
    </source>
</evidence>
<dbReference type="EMBL" id="KI546100">
    <property type="protein sequence ID" value="EST45325.1"/>
    <property type="molecule type" value="Genomic_DNA"/>
</dbReference>
<keyword evidence="4" id="KW-1185">Reference proteome</keyword>
<dbReference type="PANTHER" id="PTHR10182">
    <property type="entry name" value="CALCIUM-BINDING PROTEIN 39-RELATED"/>
    <property type="match status" value="1"/>
</dbReference>
<dbReference type="GO" id="GO:0043539">
    <property type="term" value="F:protein serine/threonine kinase activator activity"/>
    <property type="evidence" value="ECO:0007669"/>
    <property type="project" value="TreeGrafter"/>
</dbReference>
<reference evidence="3" key="2">
    <citation type="submission" date="2020-12" db="EMBL/GenBank/DDBJ databases">
        <title>New Spironucleus salmonicida genome in near-complete chromosomes.</title>
        <authorList>
            <person name="Xu F."/>
            <person name="Kurt Z."/>
            <person name="Jimenez-Gonzalez A."/>
            <person name="Astvaldsson A."/>
            <person name="Andersson J.O."/>
            <person name="Svard S.G."/>
        </authorList>
    </citation>
    <scope>NUCLEOTIDE SEQUENCE</scope>
    <source>
        <strain evidence="3">ATCC 50377</strain>
    </source>
</reference>
<sequence length="321" mass="37332">MFKKKQTIAELLSNIIQCINDEKSPDIQLSQIGQLIQAQMTPEQQTQLVQYFYNNNLLLILTKKFKNLSFEARKDACMLINYISKRAITGDILVGNQKSPLSSYVQSRPEILDLLLTGLNQELSLNFGQVIKDLIKRQEVVEMFLDMLKCDKFVKLFSIMNSNIFETSSEAMMLFKNLLTTNKIYVNKFILDIPDFFIWYQELLKSQNFATKLFSLTLLGDILLDAQFQDVMIFYVQSEDNLKVIMCLLRDQSNKVKIAAFDIFKIFIINPDKTPLVVKILYKNKEKLLDYLETFSIGNESLEDEKQVVIQELRHLEDVVK</sequence>
<evidence type="ECO:0000313" key="2">
    <source>
        <dbReference type="EMBL" id="EST45325.1"/>
    </source>
</evidence>
<comment type="similarity">
    <text evidence="1">Belongs to the Mo25 family.</text>
</comment>
<dbReference type="InterPro" id="IPR016024">
    <property type="entry name" value="ARM-type_fold"/>
</dbReference>
<reference evidence="2 3" key="1">
    <citation type="journal article" date="2014" name="PLoS Genet.">
        <title>The Genome of Spironucleus salmonicida Highlights a Fish Pathogen Adapted to Fluctuating Environments.</title>
        <authorList>
            <person name="Xu F."/>
            <person name="Jerlstrom-Hultqvist J."/>
            <person name="Einarsson E."/>
            <person name="Astvaldsson A."/>
            <person name="Svard S.G."/>
            <person name="Andersson J.O."/>
        </authorList>
    </citation>
    <scope>NUCLEOTIDE SEQUENCE</scope>
    <source>
        <strain evidence="3">ATCC 50377</strain>
    </source>
</reference>
<dbReference type="PANTHER" id="PTHR10182:SF3">
    <property type="entry name" value="PROTEIN MO25"/>
    <property type="match status" value="1"/>
</dbReference>
<dbReference type="AlphaFoldDB" id="V6LL18"/>